<dbReference type="InterPro" id="IPR035965">
    <property type="entry name" value="PAS-like_dom_sf"/>
</dbReference>
<dbReference type="CDD" id="cd00130">
    <property type="entry name" value="PAS"/>
    <property type="match status" value="1"/>
</dbReference>
<organism evidence="5 6">
    <name type="scientific">Psychromarinibacter halotolerans</name>
    <dbReference type="NCBI Taxonomy" id="1775175"/>
    <lineage>
        <taxon>Bacteria</taxon>
        <taxon>Pseudomonadati</taxon>
        <taxon>Pseudomonadota</taxon>
        <taxon>Alphaproteobacteria</taxon>
        <taxon>Rhodobacterales</taxon>
        <taxon>Paracoccaceae</taxon>
        <taxon>Psychromarinibacter</taxon>
    </lineage>
</organism>
<dbReference type="InterPro" id="IPR000014">
    <property type="entry name" value="PAS"/>
</dbReference>
<evidence type="ECO:0000256" key="3">
    <source>
        <dbReference type="ARBA" id="ARBA00022991"/>
    </source>
</evidence>
<dbReference type="EMBL" id="JBHRTB010000010">
    <property type="protein sequence ID" value="MFC3144383.1"/>
    <property type="molecule type" value="Genomic_DNA"/>
</dbReference>
<keyword evidence="1" id="KW-0285">Flavoprotein</keyword>
<protein>
    <submittedName>
        <fullName evidence="5">PAS domain-containing protein</fullName>
    </submittedName>
</protein>
<keyword evidence="6" id="KW-1185">Reference proteome</keyword>
<evidence type="ECO:0000259" key="4">
    <source>
        <dbReference type="PROSITE" id="PS50112"/>
    </source>
</evidence>
<accession>A0ABV7GVN7</accession>
<gene>
    <name evidence="5" type="ORF">ACFOGP_16790</name>
</gene>
<name>A0ABV7GVN7_9RHOB</name>
<reference evidence="6" key="1">
    <citation type="journal article" date="2019" name="Int. J. Syst. Evol. Microbiol.">
        <title>The Global Catalogue of Microorganisms (GCM) 10K type strain sequencing project: providing services to taxonomists for standard genome sequencing and annotation.</title>
        <authorList>
            <consortium name="The Broad Institute Genomics Platform"/>
            <consortium name="The Broad Institute Genome Sequencing Center for Infectious Disease"/>
            <person name="Wu L."/>
            <person name="Ma J."/>
        </authorList>
    </citation>
    <scope>NUCLEOTIDE SEQUENCE [LARGE SCALE GENOMIC DNA]</scope>
    <source>
        <strain evidence="6">KCTC 52366</strain>
    </source>
</reference>
<feature type="domain" description="PAS" evidence="4">
    <location>
        <begin position="27"/>
        <end position="78"/>
    </location>
</feature>
<dbReference type="SUPFAM" id="SSF55785">
    <property type="entry name" value="PYP-like sensor domain (PAS domain)"/>
    <property type="match status" value="1"/>
</dbReference>
<dbReference type="PANTHER" id="PTHR47429:SF2">
    <property type="entry name" value="PROTEIN TWIN LOV 1"/>
    <property type="match status" value="1"/>
</dbReference>
<evidence type="ECO:0000256" key="2">
    <source>
        <dbReference type="ARBA" id="ARBA00022643"/>
    </source>
</evidence>
<comment type="caution">
    <text evidence="5">The sequence shown here is derived from an EMBL/GenBank/DDBJ whole genome shotgun (WGS) entry which is preliminary data.</text>
</comment>
<dbReference type="RefSeq" id="WP_275634768.1">
    <property type="nucleotide sequence ID" value="NZ_JARGYD010000011.1"/>
</dbReference>
<evidence type="ECO:0000313" key="6">
    <source>
        <dbReference type="Proteomes" id="UP001595632"/>
    </source>
</evidence>
<dbReference type="NCBIfam" id="TIGR00229">
    <property type="entry name" value="sensory_box"/>
    <property type="match status" value="1"/>
</dbReference>
<keyword evidence="3" id="KW-0157">Chromophore</keyword>
<keyword evidence="2" id="KW-0288">FMN</keyword>
<dbReference type="Pfam" id="PF13426">
    <property type="entry name" value="PAS_9"/>
    <property type="match status" value="1"/>
</dbReference>
<dbReference type="Proteomes" id="UP001595632">
    <property type="component" value="Unassembled WGS sequence"/>
</dbReference>
<dbReference type="PROSITE" id="PS50112">
    <property type="entry name" value="PAS"/>
    <property type="match status" value="1"/>
</dbReference>
<dbReference type="PANTHER" id="PTHR47429">
    <property type="entry name" value="PROTEIN TWIN LOV 1"/>
    <property type="match status" value="1"/>
</dbReference>
<evidence type="ECO:0000256" key="1">
    <source>
        <dbReference type="ARBA" id="ARBA00022630"/>
    </source>
</evidence>
<dbReference type="Gene3D" id="3.30.450.20">
    <property type="entry name" value="PAS domain"/>
    <property type="match status" value="1"/>
</dbReference>
<evidence type="ECO:0000313" key="5">
    <source>
        <dbReference type="EMBL" id="MFC3144383.1"/>
    </source>
</evidence>
<proteinExistence type="predicted"/>
<sequence length="179" mass="20108">MKDQPLPQRLADYIRQSGVALAMSDTSEDAPLVLVNDAFCDLTGYDQADVLNQNCRFLQGSDTTEEMRQPLHDFVHGKGDDNGRFPILNYRKDGSAFHNYVFMTRLRDDENVVRYILASQFDMSSALLRSKIATHDEKLRHALSDVEQIGREFGLAMMGSAKLLADSVATMAKLSMREA</sequence>